<dbReference type="SUPFAM" id="SSF88659">
    <property type="entry name" value="Sigma3 and sigma4 domains of RNA polymerase sigma factors"/>
    <property type="match status" value="1"/>
</dbReference>
<name>A0AAJ6BH85_9BACT</name>
<dbReference type="CDD" id="cd06171">
    <property type="entry name" value="Sigma70_r4"/>
    <property type="match status" value="1"/>
</dbReference>
<dbReference type="NCBIfam" id="TIGR02937">
    <property type="entry name" value="sigma70-ECF"/>
    <property type="match status" value="1"/>
</dbReference>
<dbReference type="AlphaFoldDB" id="A0AAJ6BH85"/>
<dbReference type="PANTHER" id="PTHR43133">
    <property type="entry name" value="RNA POLYMERASE ECF-TYPE SIGMA FACTO"/>
    <property type="match status" value="1"/>
</dbReference>
<dbReference type="Proteomes" id="UP001220610">
    <property type="component" value="Chromosome"/>
</dbReference>
<keyword evidence="2" id="KW-0805">Transcription regulation</keyword>
<feature type="domain" description="RNA polymerase sigma-70 region 2" evidence="5">
    <location>
        <begin position="20"/>
        <end position="85"/>
    </location>
</feature>
<dbReference type="GO" id="GO:0006352">
    <property type="term" value="P:DNA-templated transcription initiation"/>
    <property type="evidence" value="ECO:0007669"/>
    <property type="project" value="InterPro"/>
</dbReference>
<dbReference type="InterPro" id="IPR036388">
    <property type="entry name" value="WH-like_DNA-bd_sf"/>
</dbReference>
<dbReference type="EMBL" id="CP119311">
    <property type="protein sequence ID" value="WEK34926.1"/>
    <property type="molecule type" value="Genomic_DNA"/>
</dbReference>
<sequence>MDKELLLQIAAGNEKAFAIFVRHHLRNIYGHCLSYLKSPQQAEELTQDIFLQLWKQRATLPTLDNPEDYIYILSRNHIFRSYRKKVMELAELPDNFDQAAPELADELAEYKDAYALLMRGIDQLPEKRRAVFIMSRIEGLSHAEIAERTGLHKVTVAQYIMLALDFLKKYLQENNGESIGVILLLLQIFS</sequence>
<dbReference type="Pfam" id="PF08281">
    <property type="entry name" value="Sigma70_r4_2"/>
    <property type="match status" value="1"/>
</dbReference>
<evidence type="ECO:0000259" key="6">
    <source>
        <dbReference type="Pfam" id="PF08281"/>
    </source>
</evidence>
<evidence type="ECO:0000313" key="8">
    <source>
        <dbReference type="Proteomes" id="UP001220610"/>
    </source>
</evidence>
<comment type="similarity">
    <text evidence="1">Belongs to the sigma-70 factor family. ECF subfamily.</text>
</comment>
<dbReference type="InterPro" id="IPR007627">
    <property type="entry name" value="RNA_pol_sigma70_r2"/>
</dbReference>
<dbReference type="InterPro" id="IPR013324">
    <property type="entry name" value="RNA_pol_sigma_r3/r4-like"/>
</dbReference>
<proteinExistence type="inferred from homology"/>
<organism evidence="7 8">
    <name type="scientific">Candidatus Pseudobacter hemicellulosilyticus</name>
    <dbReference type="NCBI Taxonomy" id="3121375"/>
    <lineage>
        <taxon>Bacteria</taxon>
        <taxon>Pseudomonadati</taxon>
        <taxon>Bacteroidota</taxon>
        <taxon>Chitinophagia</taxon>
        <taxon>Chitinophagales</taxon>
        <taxon>Chitinophagaceae</taxon>
        <taxon>Pseudobacter</taxon>
    </lineage>
</organism>
<dbReference type="GO" id="GO:0003677">
    <property type="term" value="F:DNA binding"/>
    <property type="evidence" value="ECO:0007669"/>
    <property type="project" value="InterPro"/>
</dbReference>
<dbReference type="PANTHER" id="PTHR43133:SF46">
    <property type="entry name" value="RNA POLYMERASE SIGMA-70 FACTOR ECF SUBFAMILY"/>
    <property type="match status" value="1"/>
</dbReference>
<evidence type="ECO:0000313" key="7">
    <source>
        <dbReference type="EMBL" id="WEK34926.1"/>
    </source>
</evidence>
<dbReference type="InterPro" id="IPR013249">
    <property type="entry name" value="RNA_pol_sigma70_r4_t2"/>
</dbReference>
<keyword evidence="4" id="KW-0804">Transcription</keyword>
<evidence type="ECO:0000259" key="5">
    <source>
        <dbReference type="Pfam" id="PF04542"/>
    </source>
</evidence>
<evidence type="ECO:0000256" key="2">
    <source>
        <dbReference type="ARBA" id="ARBA00023015"/>
    </source>
</evidence>
<dbReference type="GO" id="GO:0016987">
    <property type="term" value="F:sigma factor activity"/>
    <property type="evidence" value="ECO:0007669"/>
    <property type="project" value="UniProtKB-KW"/>
</dbReference>
<dbReference type="InterPro" id="IPR013325">
    <property type="entry name" value="RNA_pol_sigma_r2"/>
</dbReference>
<dbReference type="Gene3D" id="1.10.1740.10">
    <property type="match status" value="1"/>
</dbReference>
<dbReference type="SUPFAM" id="SSF88946">
    <property type="entry name" value="Sigma2 domain of RNA polymerase sigma factors"/>
    <property type="match status" value="1"/>
</dbReference>
<keyword evidence="3" id="KW-0731">Sigma factor</keyword>
<evidence type="ECO:0000256" key="1">
    <source>
        <dbReference type="ARBA" id="ARBA00010641"/>
    </source>
</evidence>
<reference evidence="7" key="1">
    <citation type="submission" date="2023-03" db="EMBL/GenBank/DDBJ databases">
        <title>Andean soil-derived lignocellulolytic bacterial consortium as a source of novel taxa and putative plastic-active enzymes.</title>
        <authorList>
            <person name="Diaz-Garcia L."/>
            <person name="Chuvochina M."/>
            <person name="Feuerriegel G."/>
            <person name="Bunk B."/>
            <person name="Sproer C."/>
            <person name="Streit W.R."/>
            <person name="Rodriguez L.M."/>
            <person name="Overmann J."/>
            <person name="Jimenez D.J."/>
        </authorList>
    </citation>
    <scope>NUCLEOTIDE SEQUENCE</scope>
    <source>
        <strain evidence="7">MAG 7</strain>
    </source>
</reference>
<dbReference type="InterPro" id="IPR039425">
    <property type="entry name" value="RNA_pol_sigma-70-like"/>
</dbReference>
<dbReference type="Gene3D" id="1.10.10.10">
    <property type="entry name" value="Winged helix-like DNA-binding domain superfamily/Winged helix DNA-binding domain"/>
    <property type="match status" value="1"/>
</dbReference>
<protein>
    <submittedName>
        <fullName evidence="7">Sigma-70 family RNA polymerase sigma factor</fullName>
    </submittedName>
</protein>
<accession>A0AAJ6BH85</accession>
<dbReference type="InterPro" id="IPR014284">
    <property type="entry name" value="RNA_pol_sigma-70_dom"/>
</dbReference>
<feature type="domain" description="RNA polymerase sigma factor 70 region 4 type 2" evidence="6">
    <location>
        <begin position="116"/>
        <end position="166"/>
    </location>
</feature>
<evidence type="ECO:0000256" key="4">
    <source>
        <dbReference type="ARBA" id="ARBA00023163"/>
    </source>
</evidence>
<evidence type="ECO:0000256" key="3">
    <source>
        <dbReference type="ARBA" id="ARBA00023082"/>
    </source>
</evidence>
<gene>
    <name evidence="7" type="ORF">P0Y53_20755</name>
</gene>
<dbReference type="Pfam" id="PF04542">
    <property type="entry name" value="Sigma70_r2"/>
    <property type="match status" value="1"/>
</dbReference>